<feature type="domain" description="Integrase catalytic" evidence="12">
    <location>
        <begin position="154"/>
        <end position="276"/>
    </location>
</feature>
<evidence type="ECO:0000256" key="8">
    <source>
        <dbReference type="ARBA" id="ARBA00022918"/>
    </source>
</evidence>
<dbReference type="GO" id="GO:0035613">
    <property type="term" value="F:RNA stem-loop binding"/>
    <property type="evidence" value="ECO:0007669"/>
    <property type="project" value="TreeGrafter"/>
</dbReference>
<evidence type="ECO:0000256" key="3">
    <source>
        <dbReference type="ARBA" id="ARBA00022695"/>
    </source>
</evidence>
<dbReference type="PROSITE" id="PS50876">
    <property type="entry name" value="ZF_INTEGRASE"/>
    <property type="match status" value="1"/>
</dbReference>
<evidence type="ECO:0000256" key="5">
    <source>
        <dbReference type="ARBA" id="ARBA00022723"/>
    </source>
</evidence>
<dbReference type="Pfam" id="PF02022">
    <property type="entry name" value="Integrase_Zn"/>
    <property type="match status" value="1"/>
</dbReference>
<evidence type="ECO:0000256" key="6">
    <source>
        <dbReference type="ARBA" id="ARBA00022759"/>
    </source>
</evidence>
<feature type="non-terminal residue" evidence="13">
    <location>
        <position position="276"/>
    </location>
</feature>
<keyword evidence="9" id="KW-0863">Zinc-finger</keyword>
<dbReference type="InterPro" id="IPR012337">
    <property type="entry name" value="RNaseH-like_sf"/>
</dbReference>
<dbReference type="PANTHER" id="PTHR41694:SF3">
    <property type="entry name" value="RNA-DIRECTED DNA POLYMERASE-RELATED"/>
    <property type="match status" value="1"/>
</dbReference>
<reference evidence="13 14" key="1">
    <citation type="journal article" date="2019" name="Gigascience">
        <title>High-coverage genomes to elucidate the evolution of penguins.</title>
        <authorList>
            <person name="Pan H."/>
            <person name="Cole T.L."/>
            <person name="Bi X."/>
            <person name="Fang M."/>
            <person name="Zhou C."/>
            <person name="Yang Z."/>
            <person name="Ksepka D.T."/>
            <person name="Hart T."/>
            <person name="Bouzat J.L."/>
            <person name="Argilla L.S."/>
            <person name="Bertelsen M.F."/>
            <person name="Boersma P.D."/>
            <person name="Bost C.A."/>
            <person name="Cherel Y."/>
            <person name="Dann P."/>
            <person name="Fiddaman S.R."/>
            <person name="Howard P."/>
            <person name="Labuschagne K."/>
            <person name="Mattern T."/>
            <person name="Miller G."/>
            <person name="Parker P."/>
            <person name="Phillips R.A."/>
            <person name="Quillfeldt P."/>
            <person name="Ryan P.G."/>
            <person name="Taylor H."/>
            <person name="Thompson D.R."/>
            <person name="Young M.J."/>
            <person name="Ellegaard M.R."/>
            <person name="Gilbert M.T.P."/>
            <person name="Sinding M.S."/>
            <person name="Pacheco G."/>
            <person name="Shepherd L.D."/>
            <person name="Tennyson A.J.D."/>
            <person name="Grosser S."/>
            <person name="Kay E."/>
            <person name="Nupen L.J."/>
            <person name="Ellenberg U."/>
            <person name="Houston D.M."/>
            <person name="Reeve A.H."/>
            <person name="Johnson K."/>
            <person name="Masello J.F."/>
            <person name="Stracke T."/>
            <person name="McKinlay B."/>
            <person name="Borboroglu P.G."/>
            <person name="Zhang D.X."/>
            <person name="Zhang G."/>
        </authorList>
    </citation>
    <scope>NUCLEOTIDE SEQUENCE [LARGE SCALE GENOMIC DNA]</scope>
    <source>
        <strain evidence="13">GS 12</strain>
    </source>
</reference>
<dbReference type="Proteomes" id="UP000799811">
    <property type="component" value="Unassembled WGS sequence"/>
</dbReference>
<keyword evidence="9" id="KW-0862">Zinc</keyword>
<dbReference type="PROSITE" id="PS50879">
    <property type="entry name" value="RNASE_H_1"/>
    <property type="match status" value="1"/>
</dbReference>
<dbReference type="InterPro" id="IPR002156">
    <property type="entry name" value="RNaseH_domain"/>
</dbReference>
<evidence type="ECO:0000256" key="4">
    <source>
        <dbReference type="ARBA" id="ARBA00022722"/>
    </source>
</evidence>
<keyword evidence="5" id="KW-0479">Metal-binding</keyword>
<dbReference type="EMBL" id="VULK01000350">
    <property type="protein sequence ID" value="KAF1636982.1"/>
    <property type="molecule type" value="Genomic_DNA"/>
</dbReference>
<dbReference type="AlphaFoldDB" id="A0A8K0BU73"/>
<evidence type="ECO:0000259" key="10">
    <source>
        <dbReference type="PROSITE" id="PS50876"/>
    </source>
</evidence>
<dbReference type="InterPro" id="IPR036397">
    <property type="entry name" value="RNaseH_sf"/>
</dbReference>
<keyword evidence="4" id="KW-0540">Nuclease</keyword>
<feature type="domain" description="Integrase-type" evidence="10">
    <location>
        <begin position="105"/>
        <end position="146"/>
    </location>
</feature>
<feature type="non-terminal residue" evidence="13">
    <location>
        <position position="1"/>
    </location>
</feature>
<evidence type="ECO:0000256" key="1">
    <source>
        <dbReference type="ARBA" id="ARBA00012493"/>
    </source>
</evidence>
<name>A0A8K0BU73_9AVES</name>
<dbReference type="SUPFAM" id="SSF46919">
    <property type="entry name" value="N-terminal Zn binding domain of HIV integrase"/>
    <property type="match status" value="1"/>
</dbReference>
<dbReference type="GO" id="GO:0003964">
    <property type="term" value="F:RNA-directed DNA polymerase activity"/>
    <property type="evidence" value="ECO:0007669"/>
    <property type="project" value="UniProtKB-KW"/>
</dbReference>
<dbReference type="InterPro" id="IPR003308">
    <property type="entry name" value="Integrase_Zn-bd_dom_N"/>
</dbReference>
<keyword evidence="3" id="KW-0548">Nucleotidyltransferase</keyword>
<evidence type="ECO:0000259" key="12">
    <source>
        <dbReference type="PROSITE" id="PS50994"/>
    </source>
</evidence>
<comment type="caution">
    <text evidence="13">The sequence shown here is derived from an EMBL/GenBank/DDBJ whole genome shotgun (WGS) entry which is preliminary data.</text>
</comment>
<evidence type="ECO:0000259" key="11">
    <source>
        <dbReference type="PROSITE" id="PS50879"/>
    </source>
</evidence>
<dbReference type="PANTHER" id="PTHR41694">
    <property type="entry name" value="ENDOGENOUS RETROVIRUS GROUP K MEMBER POL PROTEIN"/>
    <property type="match status" value="1"/>
</dbReference>
<sequence>GSPQLVEIYAVIQVFHQWEMPLNLVTDSQYVANVVRRLEKAWLKEVDSELAFLMFKQLWDLLSRCVNPYYVLHVRSHTSFPGFISEGNAQADRLTAPAWTVSVPDVSTQARLLYEFFHQSARMLRRQFGLTWDTAQSIIQMCPDSQCLAPIPQRGVNPRGEKALQIWQSDVTHIGEFGKQKYVHVSIDTSSGALWATAETREKSKDILRHWKGAFAALGVPHQIKTDNGPGYQAQPAQAFLAQWGIRHITSIPYSPQSQGIVERAYLALKQLLQKQ</sequence>
<dbReference type="InterPro" id="IPR001584">
    <property type="entry name" value="Integrase_cat-core"/>
</dbReference>
<dbReference type="Gene3D" id="3.30.420.10">
    <property type="entry name" value="Ribonuclease H-like superfamily/Ribonuclease H"/>
    <property type="match status" value="2"/>
</dbReference>
<evidence type="ECO:0000256" key="9">
    <source>
        <dbReference type="PROSITE-ProRule" id="PRU00450"/>
    </source>
</evidence>
<dbReference type="InterPro" id="IPR017856">
    <property type="entry name" value="Integrase-like_N"/>
</dbReference>
<dbReference type="Pfam" id="PF00665">
    <property type="entry name" value="rve"/>
    <property type="match status" value="1"/>
</dbReference>
<keyword evidence="14" id="KW-1185">Reference proteome</keyword>
<dbReference type="EC" id="2.7.7.49" evidence="1"/>
<dbReference type="GO" id="GO:0008270">
    <property type="term" value="F:zinc ion binding"/>
    <property type="evidence" value="ECO:0007669"/>
    <property type="project" value="UniProtKB-KW"/>
</dbReference>
<evidence type="ECO:0000313" key="13">
    <source>
        <dbReference type="EMBL" id="KAF1636982.1"/>
    </source>
</evidence>
<dbReference type="SUPFAM" id="SSF53098">
    <property type="entry name" value="Ribonuclease H-like"/>
    <property type="match status" value="2"/>
</dbReference>
<dbReference type="GO" id="GO:0015074">
    <property type="term" value="P:DNA integration"/>
    <property type="evidence" value="ECO:0007669"/>
    <property type="project" value="InterPro"/>
</dbReference>
<organism evidence="13 14">
    <name type="scientific">Eudyptes filholi</name>
    <name type="common">Southern rockhopper penguin</name>
    <dbReference type="NCBI Taxonomy" id="1419345"/>
    <lineage>
        <taxon>Eukaryota</taxon>
        <taxon>Metazoa</taxon>
        <taxon>Chordata</taxon>
        <taxon>Craniata</taxon>
        <taxon>Vertebrata</taxon>
        <taxon>Euteleostomi</taxon>
        <taxon>Archelosauria</taxon>
        <taxon>Archosauria</taxon>
        <taxon>Dinosauria</taxon>
        <taxon>Saurischia</taxon>
        <taxon>Theropoda</taxon>
        <taxon>Coelurosauria</taxon>
        <taxon>Aves</taxon>
        <taxon>Neognathae</taxon>
        <taxon>Neoaves</taxon>
        <taxon>Aequornithes</taxon>
        <taxon>Sphenisciformes</taxon>
        <taxon>Spheniscidae</taxon>
        <taxon>Eudyptes</taxon>
    </lineage>
</organism>
<keyword evidence="6" id="KW-0255">Endonuclease</keyword>
<evidence type="ECO:0000313" key="14">
    <source>
        <dbReference type="Proteomes" id="UP000799811"/>
    </source>
</evidence>
<dbReference type="Gene3D" id="1.10.10.200">
    <property type="match status" value="1"/>
</dbReference>
<dbReference type="PROSITE" id="PS50994">
    <property type="entry name" value="INTEGRASE"/>
    <property type="match status" value="1"/>
</dbReference>
<keyword evidence="2" id="KW-0808">Transferase</keyword>
<evidence type="ECO:0000256" key="7">
    <source>
        <dbReference type="ARBA" id="ARBA00022801"/>
    </source>
</evidence>
<keyword evidence="7" id="KW-0378">Hydrolase</keyword>
<keyword evidence="8" id="KW-0695">RNA-directed DNA polymerase</keyword>
<feature type="domain" description="RNase H type-1" evidence="11">
    <location>
        <begin position="1"/>
        <end position="100"/>
    </location>
</feature>
<dbReference type="GO" id="GO:0004523">
    <property type="term" value="F:RNA-DNA hybrid ribonuclease activity"/>
    <property type="evidence" value="ECO:0007669"/>
    <property type="project" value="InterPro"/>
</dbReference>
<proteinExistence type="predicted"/>
<protein>
    <recommendedName>
        <fullName evidence="1">RNA-directed DNA polymerase</fullName>
        <ecNumber evidence="1">2.7.7.49</ecNumber>
    </recommendedName>
</protein>
<gene>
    <name evidence="13" type="primary">ERVK-6</name>
    <name evidence="13" type="ORF">FQV13_0013406</name>
</gene>
<dbReference type="Pfam" id="PF00075">
    <property type="entry name" value="RNase_H"/>
    <property type="match status" value="1"/>
</dbReference>
<evidence type="ECO:0000256" key="2">
    <source>
        <dbReference type="ARBA" id="ARBA00022679"/>
    </source>
</evidence>
<accession>A0A8K0BU73</accession>